<gene>
    <name evidence="1" type="ORF">EDD63_1442</name>
</gene>
<protein>
    <submittedName>
        <fullName evidence="1">DNA-binding ferritin-like protein (Dps family)</fullName>
    </submittedName>
</protein>
<proteinExistence type="predicted"/>
<dbReference type="InterPro" id="IPR008316">
    <property type="entry name" value="UCP029876"/>
</dbReference>
<sequence>MNEKMSIKNYIKEGLVSLKNIKKDKEEYRKYKARIEALPKDYKDVYEHVEKYLWSHADTSGHNAQQVIGGLLEMFEDGVAQGLSVKQITGDDVGEFADSLAKEIDHSWVNKEKEKLTKRFKD</sequence>
<keyword evidence="1" id="KW-0238">DNA-binding</keyword>
<evidence type="ECO:0000313" key="1">
    <source>
        <dbReference type="EMBL" id="TDW13189.1"/>
    </source>
</evidence>
<evidence type="ECO:0000313" key="2">
    <source>
        <dbReference type="Proteomes" id="UP000294743"/>
    </source>
</evidence>
<dbReference type="SUPFAM" id="SSF158560">
    <property type="entry name" value="BH3980-like"/>
    <property type="match status" value="1"/>
</dbReference>
<dbReference type="AlphaFoldDB" id="A0A4R7ZAT3"/>
<accession>A0A4R7ZAT3</accession>
<dbReference type="RefSeq" id="WP_134170900.1">
    <property type="nucleotide sequence ID" value="NZ_SODD01000044.1"/>
</dbReference>
<name>A0A4R7ZAT3_9FIRM</name>
<organism evidence="1 2">
    <name type="scientific">Breznakia blatticola</name>
    <dbReference type="NCBI Taxonomy" id="1754012"/>
    <lineage>
        <taxon>Bacteria</taxon>
        <taxon>Bacillati</taxon>
        <taxon>Bacillota</taxon>
        <taxon>Erysipelotrichia</taxon>
        <taxon>Erysipelotrichales</taxon>
        <taxon>Erysipelotrichaceae</taxon>
        <taxon>Breznakia</taxon>
    </lineage>
</organism>
<comment type="caution">
    <text evidence="1">The sequence shown here is derived from an EMBL/GenBank/DDBJ whole genome shotgun (WGS) entry which is preliminary data.</text>
</comment>
<reference evidence="1 2" key="1">
    <citation type="submission" date="2019-03" db="EMBL/GenBank/DDBJ databases">
        <title>Genomic Encyclopedia of Type Strains, Phase IV (KMG-IV): sequencing the most valuable type-strain genomes for metagenomic binning, comparative biology and taxonomic classification.</title>
        <authorList>
            <person name="Goeker M."/>
        </authorList>
    </citation>
    <scope>NUCLEOTIDE SEQUENCE [LARGE SCALE GENOMIC DNA]</scope>
    <source>
        <strain evidence="1 2">DSM 28867</strain>
    </source>
</reference>
<dbReference type="Pfam" id="PF06304">
    <property type="entry name" value="DUF1048"/>
    <property type="match status" value="1"/>
</dbReference>
<dbReference type="GO" id="GO:0003677">
    <property type="term" value="F:DNA binding"/>
    <property type="evidence" value="ECO:0007669"/>
    <property type="project" value="UniProtKB-KW"/>
</dbReference>
<keyword evidence="2" id="KW-1185">Reference proteome</keyword>
<dbReference type="Proteomes" id="UP000294743">
    <property type="component" value="Unassembled WGS sequence"/>
</dbReference>
<dbReference type="EMBL" id="SODD01000044">
    <property type="protein sequence ID" value="TDW13189.1"/>
    <property type="molecule type" value="Genomic_DNA"/>
</dbReference>
<dbReference type="Gene3D" id="1.10.1900.10">
    <property type="entry name" value="c-terminal domain of poly(a) binding protein"/>
    <property type="match status" value="1"/>
</dbReference>
<dbReference type="OrthoDB" id="2087617at2"/>